<evidence type="ECO:0008006" key="3">
    <source>
        <dbReference type="Google" id="ProtNLM"/>
    </source>
</evidence>
<protein>
    <recommendedName>
        <fullName evidence="3">F-box domain-containing protein</fullName>
    </recommendedName>
</protein>
<dbReference type="InterPro" id="IPR036047">
    <property type="entry name" value="F-box-like_dom_sf"/>
</dbReference>
<dbReference type="RefSeq" id="XP_060432957.1">
    <property type="nucleotide sequence ID" value="XM_060580867.1"/>
</dbReference>
<name>A0AAJ0F188_9PEZI</name>
<reference evidence="1" key="1">
    <citation type="submission" date="2021-06" db="EMBL/GenBank/DDBJ databases">
        <title>Comparative genomics, transcriptomics and evolutionary studies reveal genomic signatures of adaptation to plant cell wall in hemibiotrophic fungi.</title>
        <authorList>
            <consortium name="DOE Joint Genome Institute"/>
            <person name="Baroncelli R."/>
            <person name="Diaz J.F."/>
            <person name="Benocci T."/>
            <person name="Peng M."/>
            <person name="Battaglia E."/>
            <person name="Haridas S."/>
            <person name="Andreopoulos W."/>
            <person name="Labutti K."/>
            <person name="Pangilinan J."/>
            <person name="Floch G.L."/>
            <person name="Makela M.R."/>
            <person name="Henrissat B."/>
            <person name="Grigoriev I.V."/>
            <person name="Crouch J.A."/>
            <person name="De Vries R.P."/>
            <person name="Sukno S.A."/>
            <person name="Thon M.R."/>
        </authorList>
    </citation>
    <scope>NUCLEOTIDE SEQUENCE</scope>
    <source>
        <strain evidence="1">CBS 193.32</strain>
    </source>
</reference>
<evidence type="ECO:0000313" key="1">
    <source>
        <dbReference type="EMBL" id="KAK1689262.1"/>
    </source>
</evidence>
<dbReference type="SUPFAM" id="SSF81383">
    <property type="entry name" value="F-box domain"/>
    <property type="match status" value="1"/>
</dbReference>
<keyword evidence="2" id="KW-1185">Reference proteome</keyword>
<dbReference type="EMBL" id="JAHMHR010000009">
    <property type="protein sequence ID" value="KAK1689262.1"/>
    <property type="molecule type" value="Genomic_DNA"/>
</dbReference>
<evidence type="ECO:0000313" key="2">
    <source>
        <dbReference type="Proteomes" id="UP001224890"/>
    </source>
</evidence>
<proteinExistence type="predicted"/>
<dbReference type="CDD" id="cd09917">
    <property type="entry name" value="F-box_SF"/>
    <property type="match status" value="1"/>
</dbReference>
<dbReference type="GeneID" id="85465393"/>
<accession>A0AAJ0F188</accession>
<dbReference type="Proteomes" id="UP001224890">
    <property type="component" value="Unassembled WGS sequence"/>
</dbReference>
<organism evidence="1 2">
    <name type="scientific">Colletotrichum godetiae</name>
    <dbReference type="NCBI Taxonomy" id="1209918"/>
    <lineage>
        <taxon>Eukaryota</taxon>
        <taxon>Fungi</taxon>
        <taxon>Dikarya</taxon>
        <taxon>Ascomycota</taxon>
        <taxon>Pezizomycotina</taxon>
        <taxon>Sordariomycetes</taxon>
        <taxon>Hypocreomycetidae</taxon>
        <taxon>Glomerellales</taxon>
        <taxon>Glomerellaceae</taxon>
        <taxon>Colletotrichum</taxon>
        <taxon>Colletotrichum acutatum species complex</taxon>
    </lineage>
</organism>
<sequence length="384" mass="45282">MSPIIVIIAASEARRANQNRLLEEERRLPWAWSRRFIDAFPFRTENKNAQGLDRAMPTELLLAISGYLTMVDRAVLSLTSRRMWAIFEKDNFLLSLPSPKKIELPTLLERDANEHKNGNVLCRPCQIFHDPHLTSRSIIRANNRDYNRPCLQEPANSHQRLVSPYLHDAFPFNSFKHAQACRRSVENPYDANQLYLVKLPTLYRHDNEKARAEQTMTCRVSKEGELLVKTVTDLFAAKGDIPYLYQVLERTNLTRCCGHVDWEATYPFMFEHNMQYPTDPDEYARCGQPLARDDLRRIHDVWNPAVEPQHSLGNERMNARAFCYTNYTHGEDVNDMKWASHFKYRGYIEEDFIRRDWWEGFDSRYAWDEPDESERKAETWRDCL</sequence>
<gene>
    <name evidence="1" type="ORF">BDP55DRAFT_761449</name>
</gene>
<comment type="caution">
    <text evidence="1">The sequence shown here is derived from an EMBL/GenBank/DDBJ whole genome shotgun (WGS) entry which is preliminary data.</text>
</comment>
<dbReference type="AlphaFoldDB" id="A0AAJ0F188"/>